<comment type="caution">
    <text evidence="1">The sequence shown here is derived from an EMBL/GenBank/DDBJ whole genome shotgun (WGS) entry which is preliminary data.</text>
</comment>
<keyword evidence="2" id="KW-1185">Reference proteome</keyword>
<dbReference type="AlphaFoldDB" id="A0A158A7J5"/>
<dbReference type="RefSeq" id="WP_157697429.1">
    <property type="nucleotide sequence ID" value="NZ_FCOX02000004.1"/>
</dbReference>
<reference evidence="1" key="1">
    <citation type="submission" date="2016-01" db="EMBL/GenBank/DDBJ databases">
        <authorList>
            <person name="Peeters C."/>
        </authorList>
    </citation>
    <scope>NUCLEOTIDE SEQUENCE</scope>
    <source>
        <strain evidence="1">LMG 29321</strain>
    </source>
</reference>
<accession>A0A158A7J5</accession>
<name>A0A158A7J5_9BURK</name>
<evidence type="ECO:0000313" key="1">
    <source>
        <dbReference type="EMBL" id="SAK53812.1"/>
    </source>
</evidence>
<gene>
    <name evidence="1" type="ORF">AWB78_01363</name>
</gene>
<dbReference type="Proteomes" id="UP000071859">
    <property type="component" value="Unassembled WGS sequence"/>
</dbReference>
<proteinExistence type="predicted"/>
<evidence type="ECO:0000313" key="2">
    <source>
        <dbReference type="Proteomes" id="UP000071859"/>
    </source>
</evidence>
<organism evidence="1 2">
    <name type="scientific">Caballeronia calidae</name>
    <dbReference type="NCBI Taxonomy" id="1777139"/>
    <lineage>
        <taxon>Bacteria</taxon>
        <taxon>Pseudomonadati</taxon>
        <taxon>Pseudomonadota</taxon>
        <taxon>Betaproteobacteria</taxon>
        <taxon>Burkholderiales</taxon>
        <taxon>Burkholderiaceae</taxon>
        <taxon>Caballeronia</taxon>
    </lineage>
</organism>
<dbReference type="OrthoDB" id="9807853at2"/>
<protein>
    <submittedName>
        <fullName evidence="1">Uncharacterized protein</fullName>
    </submittedName>
</protein>
<dbReference type="EMBL" id="FCOX02000004">
    <property type="protein sequence ID" value="SAK53812.1"/>
    <property type="molecule type" value="Genomic_DNA"/>
</dbReference>
<sequence length="86" mass="9908">MNELPGLDISVRLRLRFYLGDAIREVVLSGSRFDEAVKHVVVPDGDAAVFKRLLRSELQTLHVYNCARFRLPMDKVQAWIEKGRPQ</sequence>